<sequence>MDMKQFQKKSFYTLKKDDLVNVFGGKTTIVYYKDQNGNIKIKIVQID</sequence>
<gene>
    <name evidence="1" type="ORF">SDC9_190208</name>
</gene>
<proteinExistence type="predicted"/>
<protein>
    <submittedName>
        <fullName evidence="1">Uncharacterized protein</fullName>
    </submittedName>
</protein>
<dbReference type="EMBL" id="VSSQ01100533">
    <property type="protein sequence ID" value="MPN42651.1"/>
    <property type="molecule type" value="Genomic_DNA"/>
</dbReference>
<comment type="caution">
    <text evidence="1">The sequence shown here is derived from an EMBL/GenBank/DDBJ whole genome shotgun (WGS) entry which is preliminary data.</text>
</comment>
<dbReference type="AlphaFoldDB" id="A0A645HUC1"/>
<evidence type="ECO:0000313" key="1">
    <source>
        <dbReference type="EMBL" id="MPN42651.1"/>
    </source>
</evidence>
<organism evidence="1">
    <name type="scientific">bioreactor metagenome</name>
    <dbReference type="NCBI Taxonomy" id="1076179"/>
    <lineage>
        <taxon>unclassified sequences</taxon>
        <taxon>metagenomes</taxon>
        <taxon>ecological metagenomes</taxon>
    </lineage>
</organism>
<accession>A0A645HUC1</accession>
<reference evidence="1" key="1">
    <citation type="submission" date="2019-08" db="EMBL/GenBank/DDBJ databases">
        <authorList>
            <person name="Kucharzyk K."/>
            <person name="Murdoch R.W."/>
            <person name="Higgins S."/>
            <person name="Loffler F."/>
        </authorList>
    </citation>
    <scope>NUCLEOTIDE SEQUENCE</scope>
</reference>
<name>A0A645HUC1_9ZZZZ</name>